<gene>
    <name evidence="1" type="ORF">OIU79_023190</name>
</gene>
<reference evidence="1" key="1">
    <citation type="submission" date="2022-11" db="EMBL/GenBank/DDBJ databases">
        <authorList>
            <person name="Hyden B.L."/>
            <person name="Feng K."/>
            <person name="Yates T."/>
            <person name="Jawdy S."/>
            <person name="Smart L.B."/>
            <person name="Muchero W."/>
        </authorList>
    </citation>
    <scope>NUCLEOTIDE SEQUENCE</scope>
    <source>
        <tissue evidence="1">Shoot tip</tissue>
    </source>
</reference>
<dbReference type="EMBL" id="JAPFFK010000004">
    <property type="protein sequence ID" value="KAJ6767378.1"/>
    <property type="molecule type" value="Genomic_DNA"/>
</dbReference>
<name>A0A9Q0WK61_SALPP</name>
<comment type="caution">
    <text evidence="1">The sequence shown here is derived from an EMBL/GenBank/DDBJ whole genome shotgun (WGS) entry which is preliminary data.</text>
</comment>
<protein>
    <submittedName>
        <fullName evidence="1">Uncharacterized protein</fullName>
    </submittedName>
</protein>
<dbReference type="Proteomes" id="UP001151532">
    <property type="component" value="Chromosome 4"/>
</dbReference>
<evidence type="ECO:0000313" key="2">
    <source>
        <dbReference type="Proteomes" id="UP001151532"/>
    </source>
</evidence>
<organism evidence="1 2">
    <name type="scientific">Salix purpurea</name>
    <name type="common">Purple osier willow</name>
    <dbReference type="NCBI Taxonomy" id="77065"/>
    <lineage>
        <taxon>Eukaryota</taxon>
        <taxon>Viridiplantae</taxon>
        <taxon>Streptophyta</taxon>
        <taxon>Embryophyta</taxon>
        <taxon>Tracheophyta</taxon>
        <taxon>Spermatophyta</taxon>
        <taxon>Magnoliopsida</taxon>
        <taxon>eudicotyledons</taxon>
        <taxon>Gunneridae</taxon>
        <taxon>Pentapetalae</taxon>
        <taxon>rosids</taxon>
        <taxon>fabids</taxon>
        <taxon>Malpighiales</taxon>
        <taxon>Salicaceae</taxon>
        <taxon>Saliceae</taxon>
        <taxon>Salix</taxon>
    </lineage>
</organism>
<keyword evidence="2" id="KW-1185">Reference proteome</keyword>
<accession>A0A9Q0WK61</accession>
<sequence>MIFSSDRDINHGNFTNASRISSSDNPHFLCTSSFFSHVDLVTDVSTLIAPTNRLLEGWNPIRATSSISFFKFSRFETIIEGRERISRAIFFSGTPLSRKTSTTRAMVSTVTFRIRGKRLIALMATASDWSEFSR</sequence>
<proteinExistence type="predicted"/>
<dbReference type="AlphaFoldDB" id="A0A9Q0WK61"/>
<evidence type="ECO:0000313" key="1">
    <source>
        <dbReference type="EMBL" id="KAJ6767378.1"/>
    </source>
</evidence>
<reference evidence="1" key="2">
    <citation type="journal article" date="2023" name="Int. J. Mol. Sci.">
        <title>De Novo Assembly and Annotation of 11 Diverse Shrub Willow (Salix) Genomes Reveals Novel Gene Organization in Sex-Linked Regions.</title>
        <authorList>
            <person name="Hyden B."/>
            <person name="Feng K."/>
            <person name="Yates T.B."/>
            <person name="Jawdy S."/>
            <person name="Cereghino C."/>
            <person name="Smart L.B."/>
            <person name="Muchero W."/>
        </authorList>
    </citation>
    <scope>NUCLEOTIDE SEQUENCE</scope>
    <source>
        <tissue evidence="1">Shoot tip</tissue>
    </source>
</reference>